<gene>
    <name evidence="1" type="ORF">DFR67_101228</name>
</gene>
<name>A0A318RPM4_WILLI</name>
<reference evidence="1 2" key="1">
    <citation type="submission" date="2018-06" db="EMBL/GenBank/DDBJ databases">
        <title>Genomic Encyclopedia of Type Strains, Phase IV (KMG-IV): sequencing the most valuable type-strain genomes for metagenomic binning, comparative biology and taxonomic classification.</title>
        <authorList>
            <person name="Goeker M."/>
        </authorList>
    </citation>
    <scope>NUCLEOTIDE SEQUENCE [LARGE SCALE GENOMIC DNA]</scope>
    <source>
        <strain evidence="1 2">DSM 45521</strain>
    </source>
</reference>
<organism evidence="1 2">
    <name type="scientific">Williamsia limnetica</name>
    <dbReference type="NCBI Taxonomy" id="882452"/>
    <lineage>
        <taxon>Bacteria</taxon>
        <taxon>Bacillati</taxon>
        <taxon>Actinomycetota</taxon>
        <taxon>Actinomycetes</taxon>
        <taxon>Mycobacteriales</taxon>
        <taxon>Nocardiaceae</taxon>
        <taxon>Williamsia</taxon>
    </lineage>
</organism>
<dbReference type="Pfam" id="PF06475">
    <property type="entry name" value="Glycolipid_bind"/>
    <property type="match status" value="1"/>
</dbReference>
<comment type="caution">
    <text evidence="1">The sequence shown here is derived from an EMBL/GenBank/DDBJ whole genome shotgun (WGS) entry which is preliminary data.</text>
</comment>
<dbReference type="AlphaFoldDB" id="A0A318RPM4"/>
<evidence type="ECO:0000313" key="2">
    <source>
        <dbReference type="Proteomes" id="UP000247591"/>
    </source>
</evidence>
<dbReference type="EMBL" id="QJSP01000001">
    <property type="protein sequence ID" value="PYE20837.1"/>
    <property type="molecule type" value="Genomic_DNA"/>
</dbReference>
<dbReference type="SUPFAM" id="SSF159275">
    <property type="entry name" value="PA1994-like"/>
    <property type="match status" value="1"/>
</dbReference>
<dbReference type="OrthoDB" id="7347529at2"/>
<dbReference type="InterPro" id="IPR009467">
    <property type="entry name" value="Glycolipid-bd_prot_put"/>
</dbReference>
<evidence type="ECO:0008006" key="3">
    <source>
        <dbReference type="Google" id="ProtNLM"/>
    </source>
</evidence>
<dbReference type="RefSeq" id="WP_110467575.1">
    <property type="nucleotide sequence ID" value="NZ_QJSP01000001.1"/>
</dbReference>
<sequence>MQLTAIPALTSWRHSGARDGFEVLFAPSGAKGHTLTGDTTAVEGGIGWNVGYTITADESWRTTRVHATNHTVEGSAHTRLERGNDGQWLVDGDHRPDLDGCVDVDFESSAVTNTLPIHRIDFAVGDTISVPAAFVRSHDLSVERLEQTYTRLDEAGRFAYTSISFNFACELTYDHFGLIVNYPSIAIRFS</sequence>
<accession>A0A318RPM4</accession>
<protein>
    <recommendedName>
        <fullName evidence="3">Glycolipid-binding protein</fullName>
    </recommendedName>
</protein>
<evidence type="ECO:0000313" key="1">
    <source>
        <dbReference type="EMBL" id="PYE20837.1"/>
    </source>
</evidence>
<dbReference type="Proteomes" id="UP000247591">
    <property type="component" value="Unassembled WGS sequence"/>
</dbReference>
<proteinExistence type="predicted"/>
<keyword evidence="2" id="KW-1185">Reference proteome</keyword>